<protein>
    <submittedName>
        <fullName evidence="2">Uncharacterized protein</fullName>
    </submittedName>
</protein>
<proteinExistence type="predicted"/>
<dbReference type="EMBL" id="KK198759">
    <property type="protein sequence ID" value="KCW62840.1"/>
    <property type="molecule type" value="Genomic_DNA"/>
</dbReference>
<name>A0A059BAZ6_EUCGR</name>
<dbReference type="AlphaFoldDB" id="A0A059BAZ6"/>
<reference evidence="2" key="1">
    <citation type="submission" date="2013-07" db="EMBL/GenBank/DDBJ databases">
        <title>The genome of Eucalyptus grandis.</title>
        <authorList>
            <person name="Schmutz J."/>
            <person name="Hayes R."/>
            <person name="Myburg A."/>
            <person name="Tuskan G."/>
            <person name="Grattapaglia D."/>
            <person name="Rokhsar D.S."/>
        </authorList>
    </citation>
    <scope>NUCLEOTIDE SEQUENCE</scope>
    <source>
        <tissue evidence="2">Leaf extractions</tissue>
    </source>
</reference>
<feature type="transmembrane region" description="Helical" evidence="1">
    <location>
        <begin position="20"/>
        <end position="44"/>
    </location>
</feature>
<organism evidence="2">
    <name type="scientific">Eucalyptus grandis</name>
    <name type="common">Flooded gum</name>
    <dbReference type="NCBI Taxonomy" id="71139"/>
    <lineage>
        <taxon>Eukaryota</taxon>
        <taxon>Viridiplantae</taxon>
        <taxon>Streptophyta</taxon>
        <taxon>Embryophyta</taxon>
        <taxon>Tracheophyta</taxon>
        <taxon>Spermatophyta</taxon>
        <taxon>Magnoliopsida</taxon>
        <taxon>eudicotyledons</taxon>
        <taxon>Gunneridae</taxon>
        <taxon>Pentapetalae</taxon>
        <taxon>rosids</taxon>
        <taxon>malvids</taxon>
        <taxon>Myrtales</taxon>
        <taxon>Myrtaceae</taxon>
        <taxon>Myrtoideae</taxon>
        <taxon>Eucalypteae</taxon>
        <taxon>Eucalyptus</taxon>
    </lineage>
</organism>
<gene>
    <name evidence="2" type="ORF">EUGRSUZ_G00434</name>
</gene>
<accession>A0A059BAZ6</accession>
<keyword evidence="1" id="KW-0812">Transmembrane</keyword>
<evidence type="ECO:0000256" key="1">
    <source>
        <dbReference type="SAM" id="Phobius"/>
    </source>
</evidence>
<dbReference type="InParanoid" id="A0A059BAZ6"/>
<sequence>MFLLTDMRSIILCITELCALYYHHVMFSILLLLLDMYSILLTYYQLENTLIYIRNSCCSIGFVSDDTCLCMNHFMSIA</sequence>
<dbReference type="Gramene" id="KCW62840">
    <property type="protein sequence ID" value="KCW62840"/>
    <property type="gene ID" value="EUGRSUZ_G00434"/>
</dbReference>
<evidence type="ECO:0000313" key="2">
    <source>
        <dbReference type="EMBL" id="KCW62840.1"/>
    </source>
</evidence>
<keyword evidence="1" id="KW-1133">Transmembrane helix</keyword>
<keyword evidence="1" id="KW-0472">Membrane</keyword>